<name>A0A0F6W147_9BACT</name>
<keyword evidence="3" id="KW-1185">Reference proteome</keyword>
<organism evidence="2 3">
    <name type="scientific">Sandaracinus amylolyticus</name>
    <dbReference type="NCBI Taxonomy" id="927083"/>
    <lineage>
        <taxon>Bacteria</taxon>
        <taxon>Pseudomonadati</taxon>
        <taxon>Myxococcota</taxon>
        <taxon>Polyangia</taxon>
        <taxon>Polyangiales</taxon>
        <taxon>Sandaracinaceae</taxon>
        <taxon>Sandaracinus</taxon>
    </lineage>
</organism>
<dbReference type="STRING" id="927083.DB32_001942"/>
<gene>
    <name evidence="2" type="ORF">DB32_001942</name>
</gene>
<accession>A0A0F6W147</accession>
<feature type="compositionally biased region" description="Basic and acidic residues" evidence="1">
    <location>
        <begin position="149"/>
        <end position="165"/>
    </location>
</feature>
<dbReference type="AlphaFoldDB" id="A0A0F6W147"/>
<dbReference type="EMBL" id="CP011125">
    <property type="protein sequence ID" value="AKF04793.1"/>
    <property type="molecule type" value="Genomic_DNA"/>
</dbReference>
<reference evidence="2 3" key="1">
    <citation type="submission" date="2015-03" db="EMBL/GenBank/DDBJ databases">
        <title>Genome assembly of Sandaracinus amylolyticus DSM 53668.</title>
        <authorList>
            <person name="Sharma G."/>
            <person name="Subramanian S."/>
        </authorList>
    </citation>
    <scope>NUCLEOTIDE SEQUENCE [LARGE SCALE GENOMIC DNA]</scope>
    <source>
        <strain evidence="2 3">DSM 53668</strain>
    </source>
</reference>
<proteinExistence type="predicted"/>
<protein>
    <submittedName>
        <fullName evidence="2">Uncharacterized protein</fullName>
    </submittedName>
</protein>
<evidence type="ECO:0000313" key="3">
    <source>
        <dbReference type="Proteomes" id="UP000034883"/>
    </source>
</evidence>
<evidence type="ECO:0000313" key="2">
    <source>
        <dbReference type="EMBL" id="AKF04793.1"/>
    </source>
</evidence>
<feature type="compositionally biased region" description="Low complexity" evidence="1">
    <location>
        <begin position="70"/>
        <end position="89"/>
    </location>
</feature>
<dbReference type="Proteomes" id="UP000034883">
    <property type="component" value="Chromosome"/>
</dbReference>
<dbReference type="KEGG" id="samy:DB32_001942"/>
<evidence type="ECO:0000256" key="1">
    <source>
        <dbReference type="SAM" id="MobiDB-lite"/>
    </source>
</evidence>
<feature type="region of interest" description="Disordered" evidence="1">
    <location>
        <begin position="48"/>
        <end position="227"/>
    </location>
</feature>
<feature type="compositionally biased region" description="Basic and acidic residues" evidence="1">
    <location>
        <begin position="111"/>
        <end position="127"/>
    </location>
</feature>
<sequence>MGARSVRVAAGSYASIECHVPRGERESPTAMLDVRSVSRGSERMTLVAEGARTPCAGHTTTSSRADSGIVRTAASRAGSAAGTSAPGSVGHEDTAPARSLEPTRPKVSAARRRECPRTGWLDGDRAPRPTAPTGGVASTTRCRARRASRARERDRKALRRAREPGDPGAARAPRRGSPHEHAVHHTNAAGIGSARGPVHPITSRASSPRSESSRPRKRQSSQAYVRE</sequence>